<reference evidence="6" key="1">
    <citation type="submission" date="2018-06" db="EMBL/GenBank/DDBJ databases">
        <authorList>
            <person name="Zhirakovskaya E."/>
        </authorList>
    </citation>
    <scope>NUCLEOTIDE SEQUENCE</scope>
</reference>
<evidence type="ECO:0000313" key="6">
    <source>
        <dbReference type="EMBL" id="VAW03159.1"/>
    </source>
</evidence>
<dbReference type="PANTHER" id="PTHR33337:SF40">
    <property type="entry name" value="CENP-V_GFA DOMAIN-CONTAINING PROTEIN-RELATED"/>
    <property type="match status" value="1"/>
</dbReference>
<comment type="similarity">
    <text evidence="1">Belongs to the Gfa family.</text>
</comment>
<dbReference type="Gene3D" id="3.90.1590.10">
    <property type="entry name" value="glutathione-dependent formaldehyde- activating enzyme (gfa)"/>
    <property type="match status" value="1"/>
</dbReference>
<dbReference type="EMBL" id="UOEG01000252">
    <property type="protein sequence ID" value="VAW03159.1"/>
    <property type="molecule type" value="Genomic_DNA"/>
</dbReference>
<evidence type="ECO:0000256" key="4">
    <source>
        <dbReference type="ARBA" id="ARBA00023239"/>
    </source>
</evidence>
<name>A0A3B0SRJ1_9ZZZZ</name>
<keyword evidence="2" id="KW-0479">Metal-binding</keyword>
<evidence type="ECO:0000256" key="2">
    <source>
        <dbReference type="ARBA" id="ARBA00022723"/>
    </source>
</evidence>
<dbReference type="InterPro" id="IPR011057">
    <property type="entry name" value="Mss4-like_sf"/>
</dbReference>
<dbReference type="AlphaFoldDB" id="A0A3B0SRJ1"/>
<dbReference type="InterPro" id="IPR006913">
    <property type="entry name" value="CENP-V/GFA"/>
</dbReference>
<keyword evidence="4" id="KW-0456">Lyase</keyword>
<dbReference type="GO" id="GO:0016846">
    <property type="term" value="F:carbon-sulfur lyase activity"/>
    <property type="evidence" value="ECO:0007669"/>
    <property type="project" value="InterPro"/>
</dbReference>
<sequence length="149" mass="15885">MVKSKSKTGSCLCGAVKYHVKSDVSETSACHCGICRKWSGGIFMAFEVVAGDIEFVGRDNIACYASSDWAERGFCRMCGSSLYCRITAEGPHQGQYHLGMGTLDDTAGVALTSEIFTDEKPDGYGFAGDLPGMTGPQVIAMFAPDADQK</sequence>
<dbReference type="PROSITE" id="PS51891">
    <property type="entry name" value="CENP_V_GFA"/>
    <property type="match status" value="1"/>
</dbReference>
<accession>A0A3B0SRJ1</accession>
<evidence type="ECO:0000259" key="5">
    <source>
        <dbReference type="PROSITE" id="PS51891"/>
    </source>
</evidence>
<dbReference type="Pfam" id="PF04828">
    <property type="entry name" value="GFA"/>
    <property type="match status" value="1"/>
</dbReference>
<keyword evidence="3" id="KW-0862">Zinc</keyword>
<evidence type="ECO:0000256" key="3">
    <source>
        <dbReference type="ARBA" id="ARBA00022833"/>
    </source>
</evidence>
<organism evidence="6">
    <name type="scientific">hydrothermal vent metagenome</name>
    <dbReference type="NCBI Taxonomy" id="652676"/>
    <lineage>
        <taxon>unclassified sequences</taxon>
        <taxon>metagenomes</taxon>
        <taxon>ecological metagenomes</taxon>
    </lineage>
</organism>
<gene>
    <name evidence="6" type="ORF">MNBD_ALPHA07-920</name>
</gene>
<dbReference type="GO" id="GO:0046872">
    <property type="term" value="F:metal ion binding"/>
    <property type="evidence" value="ECO:0007669"/>
    <property type="project" value="UniProtKB-KW"/>
</dbReference>
<dbReference type="SUPFAM" id="SSF51316">
    <property type="entry name" value="Mss4-like"/>
    <property type="match status" value="1"/>
</dbReference>
<evidence type="ECO:0000256" key="1">
    <source>
        <dbReference type="ARBA" id="ARBA00005495"/>
    </source>
</evidence>
<protein>
    <submittedName>
        <fullName evidence="6">Gfa-like protein</fullName>
    </submittedName>
</protein>
<feature type="domain" description="CENP-V/GFA" evidence="5">
    <location>
        <begin position="7"/>
        <end position="125"/>
    </location>
</feature>
<proteinExistence type="inferred from homology"/>
<dbReference type="PANTHER" id="PTHR33337">
    <property type="entry name" value="GFA DOMAIN-CONTAINING PROTEIN"/>
    <property type="match status" value="1"/>
</dbReference>